<reference evidence="3" key="1">
    <citation type="journal article" date="2016" name="Front. Microbiol.">
        <title>Genome Sequence of the Piezophilic, Mesophilic Sulfate-Reducing Bacterium Desulfovibrio indicus J2T.</title>
        <authorList>
            <person name="Cao J."/>
            <person name="Maignien L."/>
            <person name="Shao Z."/>
            <person name="Alain K."/>
            <person name="Jebbar M."/>
        </authorList>
    </citation>
    <scope>NUCLEOTIDE SEQUENCE</scope>
    <source>
        <strain evidence="3">DSM 16372</strain>
    </source>
</reference>
<evidence type="ECO:0000256" key="1">
    <source>
        <dbReference type="SAM" id="Phobius"/>
    </source>
</evidence>
<evidence type="ECO:0000313" key="4">
    <source>
        <dbReference type="Proteomes" id="UP001055247"/>
    </source>
</evidence>
<reference evidence="3" key="2">
    <citation type="submission" date="2021-08" db="EMBL/GenBank/DDBJ databases">
        <authorList>
            <person name="Tani A."/>
            <person name="Ola A."/>
            <person name="Ogura Y."/>
            <person name="Katsura K."/>
            <person name="Hayashi T."/>
        </authorList>
    </citation>
    <scope>NUCLEOTIDE SEQUENCE</scope>
    <source>
        <strain evidence="3">DSM 16372</strain>
    </source>
</reference>
<evidence type="ECO:0000256" key="2">
    <source>
        <dbReference type="SAM" id="SignalP"/>
    </source>
</evidence>
<keyword evidence="1" id="KW-0812">Transmembrane</keyword>
<feature type="transmembrane region" description="Helical" evidence="1">
    <location>
        <begin position="36"/>
        <end position="53"/>
    </location>
</feature>
<keyword evidence="2" id="KW-0732">Signal</keyword>
<keyword evidence="1" id="KW-0472">Membrane</keyword>
<accession>A0AAV4ZQ51</accession>
<dbReference type="RefSeq" id="WP_238230704.1">
    <property type="nucleotide sequence ID" value="NZ_BPQO01000019.1"/>
</dbReference>
<evidence type="ECO:0000313" key="3">
    <source>
        <dbReference type="EMBL" id="GJD90607.1"/>
    </source>
</evidence>
<name>A0AAV4ZQ51_9HYPH</name>
<keyword evidence="4" id="KW-1185">Reference proteome</keyword>
<proteinExistence type="predicted"/>
<organism evidence="3 4">
    <name type="scientific">Methylobacterium hispanicum</name>
    <dbReference type="NCBI Taxonomy" id="270350"/>
    <lineage>
        <taxon>Bacteria</taxon>
        <taxon>Pseudomonadati</taxon>
        <taxon>Pseudomonadota</taxon>
        <taxon>Alphaproteobacteria</taxon>
        <taxon>Hyphomicrobiales</taxon>
        <taxon>Methylobacteriaceae</taxon>
        <taxon>Methylobacterium</taxon>
    </lineage>
</organism>
<sequence length="321" mass="34286">MLSLLILAIAFAGVVLPVLAAAVAASRGAPDAAPAAPAPLGAAIPLAGLGLTWRRLRTVRTGRGERGFWVGDGDPARYTRAFRLAKGPLYEAGYSWGTAERSGGQVQPVCWEDPSQGDQVSLDAITAAEAALAADDVRIAEAETRRAREAELEAQLNGDARRADMEALQQSLRVKGWAWSRRKRDVAAALLAEKPGPGGAPRAAAAKLAREMVAEVDAAIEAVKARVASDQSHADWLAKAEDEDVRRAVHYATQILSDLDGDMASIENGVGWSKAHSHTGHVLAALPELSIIEATHALAAVWRHRRQVRPEFLRRIYGEQA</sequence>
<dbReference type="AlphaFoldDB" id="A0AAV4ZQ51"/>
<keyword evidence="1" id="KW-1133">Transmembrane helix</keyword>
<dbReference type="EMBL" id="BPQO01000019">
    <property type="protein sequence ID" value="GJD90607.1"/>
    <property type="molecule type" value="Genomic_DNA"/>
</dbReference>
<feature type="chain" id="PRO_5043808801" evidence="2">
    <location>
        <begin position="21"/>
        <end position="321"/>
    </location>
</feature>
<comment type="caution">
    <text evidence="3">The sequence shown here is derived from an EMBL/GenBank/DDBJ whole genome shotgun (WGS) entry which is preliminary data.</text>
</comment>
<dbReference type="Proteomes" id="UP001055247">
    <property type="component" value="Unassembled WGS sequence"/>
</dbReference>
<gene>
    <name evidence="3" type="ORF">BHAOGJBA_4149</name>
</gene>
<protein>
    <submittedName>
        <fullName evidence="3">Uncharacterized protein</fullName>
    </submittedName>
</protein>
<feature type="signal peptide" evidence="2">
    <location>
        <begin position="1"/>
        <end position="20"/>
    </location>
</feature>